<gene>
    <name evidence="4" type="ORF">VP02_00510</name>
</gene>
<dbReference type="GO" id="GO:0016620">
    <property type="term" value="F:oxidoreductase activity, acting on the aldehyde or oxo group of donors, NAD or NADP as acceptor"/>
    <property type="evidence" value="ECO:0007669"/>
    <property type="project" value="InterPro"/>
</dbReference>
<reference evidence="4 5" key="1">
    <citation type="submission" date="2015-03" db="EMBL/GenBank/DDBJ databases">
        <title>Pseudomonas fluorescens 1855-344 Genome sequencing and assembly.</title>
        <authorList>
            <person name="Eng W.W.H."/>
            <person name="Gan H.M."/>
            <person name="Savka M.A."/>
        </authorList>
    </citation>
    <scope>NUCLEOTIDE SEQUENCE [LARGE SCALE GENOMIC DNA]</scope>
    <source>
        <strain evidence="4 5">1855-344</strain>
    </source>
</reference>
<name>A0A0F4XVN5_9PSED</name>
<dbReference type="PROSITE" id="PS00070">
    <property type="entry name" value="ALDEHYDE_DEHYDR_CYS"/>
    <property type="match status" value="1"/>
</dbReference>
<feature type="domain" description="Aldehyde dehydrogenase" evidence="3">
    <location>
        <begin position="9"/>
        <end position="464"/>
    </location>
</feature>
<dbReference type="EMBL" id="JZXC01000001">
    <property type="protein sequence ID" value="KKA09880.1"/>
    <property type="molecule type" value="Genomic_DNA"/>
</dbReference>
<organism evidence="4 5">
    <name type="scientific">Pseudomonas kilonensis</name>
    <dbReference type="NCBI Taxonomy" id="132476"/>
    <lineage>
        <taxon>Bacteria</taxon>
        <taxon>Pseudomonadati</taxon>
        <taxon>Pseudomonadota</taxon>
        <taxon>Gammaproteobacteria</taxon>
        <taxon>Pseudomonadales</taxon>
        <taxon>Pseudomonadaceae</taxon>
        <taxon>Pseudomonas</taxon>
    </lineage>
</organism>
<evidence type="ECO:0000313" key="4">
    <source>
        <dbReference type="EMBL" id="KKA09880.1"/>
    </source>
</evidence>
<evidence type="ECO:0000256" key="2">
    <source>
        <dbReference type="ARBA" id="ARBA00023002"/>
    </source>
</evidence>
<keyword evidence="2" id="KW-0560">Oxidoreductase</keyword>
<sequence>MNIYYDGKFVQSQGSAIPVENPATEEIFAEVAEATMSELDAVVASALSAQRKWARVGAGERAELLHTCAARLREHAPELARLLTQESGKPLRESLDEVEWSVDAYRHLAEVARTQGGQVVQPNMHGQMNLVVREPLGVIVSILPFNFPILLMTWQVAAALAAGNTCIVKPSEVTPMTALLLAKIFDHLPPGIFNVVTCGAKGSAYLVSHPDTHMIAFTGSVPTGQKIMQGATERMKPLLLELGSSDPFIVMDDADFDMAVKAATFSAFLNSGQVCTGSERFFIHEKIYDDFMDALVKSVRTLRIGDPMSDVDLGPLVNKAAVNTVEKGLAHLQSLGATIRHGGTRGGFTRGHFFEPTIVEITDPLKQQPRHELFGPQATFCRIRSLDEAIAHANNTDFGLGSCIFTSSFESAMRAATEIDAGHVWINDPLKDNVAAPFGGKKMSGLGRELGLDGINAFTDVKHIHMQFKAETQGWWFPYTRPDI</sequence>
<dbReference type="InterPro" id="IPR016163">
    <property type="entry name" value="Ald_DH_C"/>
</dbReference>
<dbReference type="InterPro" id="IPR016160">
    <property type="entry name" value="Ald_DH_CS_CYS"/>
</dbReference>
<dbReference type="InterPro" id="IPR016161">
    <property type="entry name" value="Ald_DH/histidinol_DH"/>
</dbReference>
<proteinExistence type="inferred from homology"/>
<dbReference type="Proteomes" id="UP000033662">
    <property type="component" value="Unassembled WGS sequence"/>
</dbReference>
<accession>A0A0F4XVN5</accession>
<evidence type="ECO:0000256" key="1">
    <source>
        <dbReference type="ARBA" id="ARBA00009986"/>
    </source>
</evidence>
<dbReference type="Pfam" id="PF00171">
    <property type="entry name" value="Aldedh"/>
    <property type="match status" value="1"/>
</dbReference>
<dbReference type="PANTHER" id="PTHR11699">
    <property type="entry name" value="ALDEHYDE DEHYDROGENASE-RELATED"/>
    <property type="match status" value="1"/>
</dbReference>
<dbReference type="SUPFAM" id="SSF53720">
    <property type="entry name" value="ALDH-like"/>
    <property type="match status" value="1"/>
</dbReference>
<dbReference type="InterPro" id="IPR015590">
    <property type="entry name" value="Aldehyde_DH_dom"/>
</dbReference>
<protein>
    <recommendedName>
        <fullName evidence="3">Aldehyde dehydrogenase domain-containing protein</fullName>
    </recommendedName>
</protein>
<dbReference type="CDD" id="cd07078">
    <property type="entry name" value="ALDH"/>
    <property type="match status" value="1"/>
</dbReference>
<dbReference type="Gene3D" id="3.40.605.10">
    <property type="entry name" value="Aldehyde Dehydrogenase, Chain A, domain 1"/>
    <property type="match status" value="1"/>
</dbReference>
<evidence type="ECO:0000259" key="3">
    <source>
        <dbReference type="Pfam" id="PF00171"/>
    </source>
</evidence>
<comment type="similarity">
    <text evidence="1">Belongs to the aldehyde dehydrogenase family.</text>
</comment>
<dbReference type="InterPro" id="IPR016162">
    <property type="entry name" value="Ald_DH_N"/>
</dbReference>
<evidence type="ECO:0000313" key="5">
    <source>
        <dbReference type="Proteomes" id="UP000033662"/>
    </source>
</evidence>
<comment type="caution">
    <text evidence="4">The sequence shown here is derived from an EMBL/GenBank/DDBJ whole genome shotgun (WGS) entry which is preliminary data.</text>
</comment>
<dbReference type="AlphaFoldDB" id="A0A0F4XVN5"/>
<dbReference type="Gene3D" id="3.40.309.10">
    <property type="entry name" value="Aldehyde Dehydrogenase, Chain A, domain 2"/>
    <property type="match status" value="1"/>
</dbReference>
<dbReference type="FunFam" id="3.40.605.10:FF:000007">
    <property type="entry name" value="NAD/NADP-dependent betaine aldehyde dehydrogenase"/>
    <property type="match status" value="1"/>
</dbReference>
<dbReference type="PATRIC" id="fig|132476.4.peg.112"/>
<dbReference type="OrthoDB" id="9812625at2"/>